<dbReference type="Pfam" id="PF14601">
    <property type="entry name" value="TFX_C"/>
    <property type="match status" value="1"/>
</dbReference>
<dbReference type="Gene3D" id="3.30.1190.10">
    <property type="entry name" value="DNA-binding protein Tfx superfamily, archaea"/>
    <property type="match status" value="1"/>
</dbReference>
<reference evidence="7" key="1">
    <citation type="journal article" date="2015" name="Proc. Natl. Acad. Sci. U.S.A.">
        <title>Networks of energetic and metabolic interactions define dynamics in microbial communities.</title>
        <authorList>
            <person name="Embree M."/>
            <person name="Liu J.K."/>
            <person name="Al-Bassam M.M."/>
            <person name="Zengler K."/>
        </authorList>
    </citation>
    <scope>NUCLEOTIDE SEQUENCE</scope>
</reference>
<dbReference type="NCBIfam" id="NF003055">
    <property type="entry name" value="PRK03975.1-2"/>
    <property type="match status" value="1"/>
</dbReference>
<dbReference type="EMBL" id="LNQE01001441">
    <property type="protein sequence ID" value="KUG17443.1"/>
    <property type="molecule type" value="Genomic_DNA"/>
</dbReference>
<evidence type="ECO:0000256" key="1">
    <source>
        <dbReference type="ARBA" id="ARBA00023015"/>
    </source>
</evidence>
<protein>
    <submittedName>
        <fullName evidence="7">Dna-binding protein tfx</fullName>
    </submittedName>
</protein>
<keyword evidence="1" id="KW-0805">Transcription regulation</keyword>
<dbReference type="InterPro" id="IPR007630">
    <property type="entry name" value="RNA_pol_sigma70_r4"/>
</dbReference>
<dbReference type="InterPro" id="IPR036657">
    <property type="entry name" value="Tfx_DNA-bd_sf_arc"/>
</dbReference>
<organism evidence="7">
    <name type="scientific">hydrocarbon metagenome</name>
    <dbReference type="NCBI Taxonomy" id="938273"/>
    <lineage>
        <taxon>unclassified sequences</taxon>
        <taxon>metagenomes</taxon>
        <taxon>ecological metagenomes</taxon>
    </lineage>
</organism>
<keyword evidence="3" id="KW-0804">Transcription</keyword>
<accession>A0A0W8FAP8</accession>
<dbReference type="NCBIfam" id="TIGR00721">
    <property type="entry name" value="tfx"/>
    <property type="match status" value="1"/>
</dbReference>
<dbReference type="Pfam" id="PF04545">
    <property type="entry name" value="Sigma70_r4"/>
    <property type="match status" value="1"/>
</dbReference>
<evidence type="ECO:0000259" key="6">
    <source>
        <dbReference type="Pfam" id="PF14601"/>
    </source>
</evidence>
<dbReference type="PIRSF" id="PIRSF004932">
    <property type="entry name" value="DNA_bind_Tfx"/>
    <property type="match status" value="1"/>
</dbReference>
<dbReference type="InterPro" id="IPR018384">
    <property type="entry name" value="Tfx_DNA-bd_euryarc"/>
</dbReference>
<feature type="domain" description="DNA binding protein Tfx C-terminal" evidence="6">
    <location>
        <begin position="75"/>
        <end position="157"/>
    </location>
</feature>
<feature type="domain" description="RNA polymerase sigma-70 region 4" evidence="5">
    <location>
        <begin position="30"/>
        <end position="71"/>
    </location>
</feature>
<dbReference type="GO" id="GO:0006352">
    <property type="term" value="P:DNA-templated transcription initiation"/>
    <property type="evidence" value="ECO:0007669"/>
    <property type="project" value="InterPro"/>
</dbReference>
<dbReference type="InterPro" id="IPR004645">
    <property type="entry name" value="Tfx_DNA-bd_arc"/>
</dbReference>
<evidence type="ECO:0000313" key="7">
    <source>
        <dbReference type="EMBL" id="KUG17443.1"/>
    </source>
</evidence>
<feature type="compositionally biased region" description="Basic and acidic residues" evidence="4">
    <location>
        <begin position="1"/>
        <end position="20"/>
    </location>
</feature>
<evidence type="ECO:0000256" key="3">
    <source>
        <dbReference type="ARBA" id="ARBA00023163"/>
    </source>
</evidence>
<dbReference type="AlphaFoldDB" id="A0A0W8FAP8"/>
<dbReference type="GO" id="GO:0003677">
    <property type="term" value="F:DNA binding"/>
    <property type="evidence" value="ECO:0007669"/>
    <property type="project" value="UniProtKB-KW"/>
</dbReference>
<name>A0A0W8FAP8_9ZZZZ</name>
<dbReference type="SUPFAM" id="SSF89915">
    <property type="entry name" value="DNA-binding protein Tfx"/>
    <property type="match status" value="1"/>
</dbReference>
<comment type="caution">
    <text evidence="7">The sequence shown here is derived from an EMBL/GenBank/DDBJ whole genome shotgun (WGS) entry which is preliminary data.</text>
</comment>
<dbReference type="GO" id="GO:0003700">
    <property type="term" value="F:DNA-binding transcription factor activity"/>
    <property type="evidence" value="ECO:0007669"/>
    <property type="project" value="InterPro"/>
</dbReference>
<keyword evidence="2 7" id="KW-0238">DNA-binding</keyword>
<feature type="region of interest" description="Disordered" evidence="4">
    <location>
        <begin position="1"/>
        <end position="26"/>
    </location>
</feature>
<sequence>MIFEHEEGAEKMDDSERSDTEAEGSSYSFLTKRQLAVLQMRHQGLSQQDVADRLGTTRSNISILEKRAHKNIARAQRTVQQWMMIRAPISLFVKEGTDVFDIPRMIFAAADEMGIKLHVTSMDILVQLRRNEPRLFHKRVLGRDVRIYMKENGETMVEVAE</sequence>
<evidence type="ECO:0000256" key="2">
    <source>
        <dbReference type="ARBA" id="ARBA00023125"/>
    </source>
</evidence>
<gene>
    <name evidence="7" type="ORF">ASZ90_012863</name>
</gene>
<proteinExistence type="predicted"/>
<dbReference type="NCBIfam" id="NF003056">
    <property type="entry name" value="PRK03975.1-4"/>
    <property type="match status" value="1"/>
</dbReference>
<evidence type="ECO:0000256" key="4">
    <source>
        <dbReference type="SAM" id="MobiDB-lite"/>
    </source>
</evidence>
<evidence type="ECO:0000259" key="5">
    <source>
        <dbReference type="Pfam" id="PF04545"/>
    </source>
</evidence>
<dbReference type="InterPro" id="IPR029291">
    <property type="entry name" value="Tfx_C"/>
</dbReference>